<protein>
    <submittedName>
        <fullName evidence="1">Uncharacterized protein</fullName>
    </submittedName>
</protein>
<dbReference type="AlphaFoldDB" id="A0A1E3UFW8"/>
<dbReference type="RefSeq" id="WP_069431806.1">
    <property type="nucleotide sequence ID" value="NZ_JAWYUW010000078.1"/>
</dbReference>
<dbReference type="EMBL" id="MEHA01000012">
    <property type="protein sequence ID" value="ODR49618.1"/>
    <property type="molecule type" value="Genomic_DNA"/>
</dbReference>
<comment type="caution">
    <text evidence="1">The sequence shown here is derived from an EMBL/GenBank/DDBJ whole genome shotgun (WGS) entry which is preliminary data.</text>
</comment>
<name>A0A1E3UFW8_9FIRM</name>
<gene>
    <name evidence="1" type="ORF">BEI59_16885</name>
</gene>
<organism evidence="1 2">
    <name type="scientific">Eisenbergiella tayi</name>
    <dbReference type="NCBI Taxonomy" id="1432052"/>
    <lineage>
        <taxon>Bacteria</taxon>
        <taxon>Bacillati</taxon>
        <taxon>Bacillota</taxon>
        <taxon>Clostridia</taxon>
        <taxon>Lachnospirales</taxon>
        <taxon>Lachnospiraceae</taxon>
        <taxon>Eisenbergiella</taxon>
    </lineage>
</organism>
<dbReference type="Proteomes" id="UP000094271">
    <property type="component" value="Unassembled WGS sequence"/>
</dbReference>
<evidence type="ECO:0000313" key="2">
    <source>
        <dbReference type="Proteomes" id="UP000094271"/>
    </source>
</evidence>
<evidence type="ECO:0000313" key="1">
    <source>
        <dbReference type="EMBL" id="ODR49618.1"/>
    </source>
</evidence>
<reference evidence="1 2" key="1">
    <citation type="submission" date="2016-08" db="EMBL/GenBank/DDBJ databases">
        <authorList>
            <person name="Seilhamer J.J."/>
        </authorList>
    </citation>
    <scope>NUCLEOTIDE SEQUENCE [LARGE SCALE GENOMIC DNA]</scope>
    <source>
        <strain evidence="1 2">NML150140-1</strain>
    </source>
</reference>
<dbReference type="OrthoDB" id="9807423at2"/>
<sequence length="146" mass="16570">MIFFESELKKIMGNSDILKEQKYVGRMCYGTLGGDLRARIEFVTLGVSDHYAGLKASIINRREGVVDSVLLRFTDIWGKPKVSNPNFKDGVNPHIWTDNGKSEWYVFHPGAADYQKVADTVENYLSIFQDMSMTQESQNCTMQMGT</sequence>
<accession>A0A1E3UFW8</accession>
<proteinExistence type="predicted"/>